<name>A0A1T5F3A2_9SPHI</name>
<proteinExistence type="predicted"/>
<dbReference type="STRING" id="623280.SAMN05660226_03742"/>
<organism evidence="3 4">
    <name type="scientific">Parapedobacter luteus</name>
    <dbReference type="NCBI Taxonomy" id="623280"/>
    <lineage>
        <taxon>Bacteria</taxon>
        <taxon>Pseudomonadati</taxon>
        <taxon>Bacteroidota</taxon>
        <taxon>Sphingobacteriia</taxon>
        <taxon>Sphingobacteriales</taxon>
        <taxon>Sphingobacteriaceae</taxon>
        <taxon>Parapedobacter</taxon>
    </lineage>
</organism>
<keyword evidence="1" id="KW-0732">Signal</keyword>
<keyword evidence="4" id="KW-1185">Reference proteome</keyword>
<dbReference type="Proteomes" id="UP000190541">
    <property type="component" value="Unassembled WGS sequence"/>
</dbReference>
<accession>A0A1T5F3A2</accession>
<dbReference type="EMBL" id="FUYS01000013">
    <property type="protein sequence ID" value="SKB90596.1"/>
    <property type="molecule type" value="Genomic_DNA"/>
</dbReference>
<evidence type="ECO:0000313" key="4">
    <source>
        <dbReference type="Proteomes" id="UP000190541"/>
    </source>
</evidence>
<sequence length="310" mass="33134">MKKQTIILAIFLSLCCSAWAQKTYKIGKPAGKLYLNLNSAFVEGYDGNEIVFSGMETSDEEEDNRAKGLQVISPSGYRDNTGLGINVSQEGSDIHVNIVGNHGIEKESLTVRVPKEVAIVFSYGNTFFADSVVIKNIKGEIELSATYNNILLENNSGPMNIKTVHGNIDASFVNDIKGPVSIISVYGHVDVALPATTKANVTLGTAYGKLYAADDFNIAITPKNNNDEDKQDGSRSIAAVTSGSGAITLSPARVVNVPQPPMPPAAPEAISATGFVYRSGQQQNVEGTINGGGIDIILKSTYKNIYLRTK</sequence>
<evidence type="ECO:0000256" key="1">
    <source>
        <dbReference type="SAM" id="SignalP"/>
    </source>
</evidence>
<protein>
    <submittedName>
        <fullName evidence="3">Uncharacterized conserved protein, DUF2345 family</fullName>
    </submittedName>
</protein>
<feature type="signal peptide" evidence="1">
    <location>
        <begin position="1"/>
        <end position="20"/>
    </location>
</feature>
<evidence type="ECO:0000313" key="3">
    <source>
        <dbReference type="EMBL" id="SKB90596.1"/>
    </source>
</evidence>
<dbReference type="RefSeq" id="WP_079718371.1">
    <property type="nucleotide sequence ID" value="NZ_FUYS01000013.1"/>
</dbReference>
<feature type="domain" description="DUF4097" evidence="2">
    <location>
        <begin position="141"/>
        <end position="249"/>
    </location>
</feature>
<dbReference type="AlphaFoldDB" id="A0A1T5F3A2"/>
<reference evidence="3 4" key="1">
    <citation type="submission" date="2017-02" db="EMBL/GenBank/DDBJ databases">
        <authorList>
            <person name="Peterson S.W."/>
        </authorList>
    </citation>
    <scope>NUCLEOTIDE SEQUENCE [LARGE SCALE GENOMIC DNA]</scope>
    <source>
        <strain evidence="3 4">DSM 22899</strain>
    </source>
</reference>
<dbReference type="Pfam" id="PF13349">
    <property type="entry name" value="DUF4097"/>
    <property type="match status" value="1"/>
</dbReference>
<gene>
    <name evidence="3" type="ORF">SAMN05660226_03742</name>
</gene>
<evidence type="ECO:0000259" key="2">
    <source>
        <dbReference type="Pfam" id="PF13349"/>
    </source>
</evidence>
<dbReference type="InterPro" id="IPR025164">
    <property type="entry name" value="Toastrack_DUF4097"/>
</dbReference>
<dbReference type="OrthoDB" id="1114934at2"/>
<feature type="chain" id="PRO_5012707649" evidence="1">
    <location>
        <begin position="21"/>
        <end position="310"/>
    </location>
</feature>